<evidence type="ECO:0000313" key="1">
    <source>
        <dbReference type="EMBL" id="HEW52847.1"/>
    </source>
</evidence>
<name>A0A7C2VLW0_9CREN</name>
<sequence>MMMLLPANTRATSISKNCDVNSLLFDVLKKLLPSQIQNPWDRWVKDFGTKSFGYPQKLFGVGMAG</sequence>
<protein>
    <submittedName>
        <fullName evidence="1">Uncharacterized protein</fullName>
    </submittedName>
</protein>
<accession>A0A7C2VLW0</accession>
<proteinExistence type="predicted"/>
<gene>
    <name evidence="1" type="ORF">ENO77_01560</name>
</gene>
<dbReference type="AlphaFoldDB" id="A0A7C2VLW0"/>
<organism evidence="1">
    <name type="scientific">Ignisphaera aggregans</name>
    <dbReference type="NCBI Taxonomy" id="334771"/>
    <lineage>
        <taxon>Archaea</taxon>
        <taxon>Thermoproteota</taxon>
        <taxon>Thermoprotei</taxon>
        <taxon>Desulfurococcales</taxon>
        <taxon>Desulfurococcaceae</taxon>
        <taxon>Ignisphaera</taxon>
    </lineage>
</organism>
<reference evidence="1" key="1">
    <citation type="journal article" date="2020" name="mSystems">
        <title>Genome- and Community-Level Interaction Insights into Carbon Utilization and Element Cycling Functions of Hydrothermarchaeota in Hydrothermal Sediment.</title>
        <authorList>
            <person name="Zhou Z."/>
            <person name="Liu Y."/>
            <person name="Xu W."/>
            <person name="Pan J."/>
            <person name="Luo Z.H."/>
            <person name="Li M."/>
        </authorList>
    </citation>
    <scope>NUCLEOTIDE SEQUENCE [LARGE SCALE GENOMIC DNA]</scope>
    <source>
        <strain evidence="1">SpSt-16</strain>
    </source>
</reference>
<comment type="caution">
    <text evidence="1">The sequence shown here is derived from an EMBL/GenBank/DDBJ whole genome shotgun (WGS) entry which is preliminary data.</text>
</comment>
<dbReference type="EMBL" id="DSGT01000003">
    <property type="protein sequence ID" value="HEW52847.1"/>
    <property type="molecule type" value="Genomic_DNA"/>
</dbReference>